<sequence>MHEGHEDAEAISAEVNRVGKAAMDAAFTVHSALGPGLLESVYEACLFEELRAAGLAVERQVAIPLSYREARLDVGFRLDLLVERKVIMEIKAIDALASIHTAQVLTYLKFSSLRLGYLVNFNVSRLKDGLRRVVL</sequence>
<proteinExistence type="predicted"/>
<dbReference type="STRING" id="633149.Bresu_3324"/>
<gene>
    <name evidence="1" type="ordered locus">Bresu_3324</name>
</gene>
<reference evidence="2" key="1">
    <citation type="journal article" date="2011" name="J. Bacteriol.">
        <title>Genome sequences of eight morphologically diverse alphaproteobacteria.</title>
        <authorList>
            <consortium name="US DOE Joint Genome Institute"/>
            <person name="Brown P.J."/>
            <person name="Kysela D.T."/>
            <person name="Buechlein A."/>
            <person name="Hemmerich C."/>
            <person name="Brun Y.V."/>
        </authorList>
    </citation>
    <scope>NUCLEOTIDE SEQUENCE [LARGE SCALE GENOMIC DNA]</scope>
    <source>
        <strain evidence="2">ATCC 15264 / DSM 4735 / LMG 14903 / NBRC 16000 / CB 81</strain>
    </source>
</reference>
<accession>D9QG88</accession>
<name>D9QG88_BRESC</name>
<evidence type="ECO:0000313" key="1">
    <source>
        <dbReference type="EMBL" id="ADL02630.1"/>
    </source>
</evidence>
<dbReference type="HOGENOM" id="CLU_134960_1_0_5"/>
<dbReference type="InterPro" id="IPR026350">
    <property type="entry name" value="GxxExxY"/>
</dbReference>
<dbReference type="NCBIfam" id="TIGR04256">
    <property type="entry name" value="GxxExxY"/>
    <property type="match status" value="1"/>
</dbReference>
<dbReference type="InParanoid" id="D9QG88"/>
<dbReference type="Proteomes" id="UP000002696">
    <property type="component" value="Chromosome"/>
</dbReference>
<dbReference type="Pfam" id="PF13366">
    <property type="entry name" value="PDDEXK_3"/>
    <property type="match status" value="1"/>
</dbReference>
<evidence type="ECO:0000313" key="2">
    <source>
        <dbReference type="Proteomes" id="UP000002696"/>
    </source>
</evidence>
<organism evidence="1 2">
    <name type="scientific">Brevundimonas subvibrioides (strain ATCC 15264 / DSM 4735 / LMG 14903 / NBRC 16000 / CB 81)</name>
    <name type="common">Caulobacter subvibrioides</name>
    <dbReference type="NCBI Taxonomy" id="633149"/>
    <lineage>
        <taxon>Bacteria</taxon>
        <taxon>Pseudomonadati</taxon>
        <taxon>Pseudomonadota</taxon>
        <taxon>Alphaproteobacteria</taxon>
        <taxon>Caulobacterales</taxon>
        <taxon>Caulobacteraceae</taxon>
        <taxon>Brevundimonas</taxon>
    </lineage>
</organism>
<keyword evidence="2" id="KW-1185">Reference proteome</keyword>
<protein>
    <recommendedName>
        <fullName evidence="3">GxxExxY protein</fullName>
    </recommendedName>
</protein>
<dbReference type="AlphaFoldDB" id="D9QG88"/>
<dbReference type="EMBL" id="CP002102">
    <property type="protein sequence ID" value="ADL02630.1"/>
    <property type="molecule type" value="Genomic_DNA"/>
</dbReference>
<dbReference type="eggNOG" id="COG0614">
    <property type="taxonomic scope" value="Bacteria"/>
</dbReference>
<dbReference type="OrthoDB" id="9806869at2"/>
<dbReference type="KEGG" id="bsb:Bresu_3324"/>
<dbReference type="RefSeq" id="WP_013270730.1">
    <property type="nucleotide sequence ID" value="NC_014375.1"/>
</dbReference>
<evidence type="ECO:0008006" key="3">
    <source>
        <dbReference type="Google" id="ProtNLM"/>
    </source>
</evidence>
<dbReference type="BioCyc" id="BSUB633149:G1GM8-3339-MONOMER"/>